<feature type="transmembrane region" description="Helical" evidence="1">
    <location>
        <begin position="68"/>
        <end position="93"/>
    </location>
</feature>
<gene>
    <name evidence="2" type="ORF">AADG42_06650</name>
</gene>
<evidence type="ECO:0000313" key="3">
    <source>
        <dbReference type="Proteomes" id="UP001442841"/>
    </source>
</evidence>
<evidence type="ECO:0000313" key="2">
    <source>
        <dbReference type="EMBL" id="XAN06990.1"/>
    </source>
</evidence>
<reference evidence="2 3" key="1">
    <citation type="submission" date="2024-04" db="EMBL/GenBank/DDBJ databases">
        <title>Isolation of an actinomycete strain from pig manure.</title>
        <authorList>
            <person name="Gong T."/>
            <person name="Yu Z."/>
            <person name="An M."/>
            <person name="Wei C."/>
            <person name="Yang W."/>
            <person name="Liu L."/>
        </authorList>
    </citation>
    <scope>NUCLEOTIDE SEQUENCE [LARGE SCALE GENOMIC DNA]</scope>
    <source>
        <strain evidence="2 3">ZF39</strain>
    </source>
</reference>
<accession>A0ABZ3FMS2</accession>
<dbReference type="RefSeq" id="WP_425308434.1">
    <property type="nucleotide sequence ID" value="NZ_CP154795.1"/>
</dbReference>
<keyword evidence="1" id="KW-1133">Transmembrane helix</keyword>
<proteinExistence type="predicted"/>
<sequence>MDVVRFLADQFAMSWFLGWNALRFSPDVTIVLAPETSWVPLILIAVGAAAATLVGQSVVLLANRIRRWALVISLLFATIGILATHAVEGLLLWGLGQLIFPEPWTALEITKVVVLSSAPLVFGFLTAIPLLGPAINRLLSVWSLLVLWAIVAATFQVGFWAAAGLVLVAWLGTLLVGNLLGPLLASTRDRIWRRVTGRPLHLDTTFLLEMVTSAEKDRP</sequence>
<name>A0ABZ3FMS2_9ACTN</name>
<protein>
    <submittedName>
        <fullName evidence="2">Uncharacterized protein</fullName>
    </submittedName>
</protein>
<dbReference type="Proteomes" id="UP001442841">
    <property type="component" value="Chromosome"/>
</dbReference>
<feature type="transmembrane region" description="Helical" evidence="1">
    <location>
        <begin position="167"/>
        <end position="185"/>
    </location>
</feature>
<evidence type="ECO:0000256" key="1">
    <source>
        <dbReference type="SAM" id="Phobius"/>
    </source>
</evidence>
<keyword evidence="1" id="KW-0812">Transmembrane</keyword>
<feature type="transmembrane region" description="Helical" evidence="1">
    <location>
        <begin position="139"/>
        <end position="161"/>
    </location>
</feature>
<feature type="transmembrane region" description="Helical" evidence="1">
    <location>
        <begin position="38"/>
        <end position="61"/>
    </location>
</feature>
<dbReference type="EMBL" id="CP154795">
    <property type="protein sequence ID" value="XAN06990.1"/>
    <property type="molecule type" value="Genomic_DNA"/>
</dbReference>
<organism evidence="2 3">
    <name type="scientific">Ammonicoccus fulvus</name>
    <dbReference type="NCBI Taxonomy" id="3138240"/>
    <lineage>
        <taxon>Bacteria</taxon>
        <taxon>Bacillati</taxon>
        <taxon>Actinomycetota</taxon>
        <taxon>Actinomycetes</taxon>
        <taxon>Propionibacteriales</taxon>
        <taxon>Propionibacteriaceae</taxon>
        <taxon>Ammonicoccus</taxon>
    </lineage>
</organism>
<keyword evidence="3" id="KW-1185">Reference proteome</keyword>
<keyword evidence="1" id="KW-0472">Membrane</keyword>
<feature type="transmembrane region" description="Helical" evidence="1">
    <location>
        <begin position="113"/>
        <end position="132"/>
    </location>
</feature>